<gene>
    <name evidence="3" type="ORF">GEV33_009965</name>
</gene>
<dbReference type="PROSITE" id="PS00354">
    <property type="entry name" value="HMGI_Y"/>
    <property type="match status" value="1"/>
</dbReference>
<name>A0A8J6LGX9_TENMO</name>
<dbReference type="GO" id="GO:0006355">
    <property type="term" value="P:regulation of DNA-templated transcription"/>
    <property type="evidence" value="ECO:0007669"/>
    <property type="project" value="InterPro"/>
</dbReference>
<dbReference type="GO" id="GO:0005634">
    <property type="term" value="C:nucleus"/>
    <property type="evidence" value="ECO:0007669"/>
    <property type="project" value="UniProtKB-SubCell"/>
</dbReference>
<protein>
    <submittedName>
        <fullName evidence="3">Uncharacterized protein</fullName>
    </submittedName>
</protein>
<reference evidence="3" key="2">
    <citation type="submission" date="2021-08" db="EMBL/GenBank/DDBJ databases">
        <authorList>
            <person name="Eriksson T."/>
        </authorList>
    </citation>
    <scope>NUCLEOTIDE SEQUENCE</scope>
    <source>
        <strain evidence="3">Stoneville</strain>
        <tissue evidence="3">Whole head</tissue>
    </source>
</reference>
<proteinExistence type="predicted"/>
<dbReference type="InterPro" id="IPR000637">
    <property type="entry name" value="HMGI/Y_DNA-bd_CS"/>
</dbReference>
<comment type="caution">
    <text evidence="3">The sequence shown here is derived from an EMBL/GenBank/DDBJ whole genome shotgun (WGS) entry which is preliminary data.</text>
</comment>
<evidence type="ECO:0000313" key="3">
    <source>
        <dbReference type="EMBL" id="KAH0812826.1"/>
    </source>
</evidence>
<keyword evidence="2" id="KW-0539">Nucleus</keyword>
<sequence>MNEKSSSPSRFFRKRRVPPGTVVQSSPFVAKLFAKVWLRILGRILVEFRMRSATLRQCPYRQFTCDTFLTHVKQIQEFGQIEEDQWSREVLVRRVQRLRCARGQGSRALLQLRCRPAVDIPEDLLDSVWEVNRRFGAAAGWGKSGPGSSVVLESSSWCASARRGRGRPRRKNHRHLCLTRWDGCAPASDLPVLVWGKSPYAVVESRKPKSRL</sequence>
<reference evidence="3" key="1">
    <citation type="journal article" date="2020" name="J Insects Food Feed">
        <title>The yellow mealworm (Tenebrio molitor) genome: a resource for the emerging insects as food and feed industry.</title>
        <authorList>
            <person name="Eriksson T."/>
            <person name="Andere A."/>
            <person name="Kelstrup H."/>
            <person name="Emery V."/>
            <person name="Picard C."/>
        </authorList>
    </citation>
    <scope>NUCLEOTIDE SEQUENCE</scope>
    <source>
        <strain evidence="3">Stoneville</strain>
        <tissue evidence="3">Whole head</tissue>
    </source>
</reference>
<dbReference type="Proteomes" id="UP000719412">
    <property type="component" value="Unassembled WGS sequence"/>
</dbReference>
<comment type="subcellular location">
    <subcellularLocation>
        <location evidence="1">Nucleus</location>
    </subcellularLocation>
</comment>
<evidence type="ECO:0000313" key="4">
    <source>
        <dbReference type="Proteomes" id="UP000719412"/>
    </source>
</evidence>
<keyword evidence="4" id="KW-1185">Reference proteome</keyword>
<evidence type="ECO:0000256" key="1">
    <source>
        <dbReference type="ARBA" id="ARBA00004123"/>
    </source>
</evidence>
<dbReference type="EMBL" id="JABDTM020025769">
    <property type="protein sequence ID" value="KAH0812826.1"/>
    <property type="molecule type" value="Genomic_DNA"/>
</dbReference>
<accession>A0A8J6LGX9</accession>
<dbReference type="AlphaFoldDB" id="A0A8J6LGX9"/>
<evidence type="ECO:0000256" key="2">
    <source>
        <dbReference type="ARBA" id="ARBA00023242"/>
    </source>
</evidence>
<organism evidence="3 4">
    <name type="scientific">Tenebrio molitor</name>
    <name type="common">Yellow mealworm beetle</name>
    <dbReference type="NCBI Taxonomy" id="7067"/>
    <lineage>
        <taxon>Eukaryota</taxon>
        <taxon>Metazoa</taxon>
        <taxon>Ecdysozoa</taxon>
        <taxon>Arthropoda</taxon>
        <taxon>Hexapoda</taxon>
        <taxon>Insecta</taxon>
        <taxon>Pterygota</taxon>
        <taxon>Neoptera</taxon>
        <taxon>Endopterygota</taxon>
        <taxon>Coleoptera</taxon>
        <taxon>Polyphaga</taxon>
        <taxon>Cucujiformia</taxon>
        <taxon>Tenebrionidae</taxon>
        <taxon>Tenebrio</taxon>
    </lineage>
</organism>